<dbReference type="AlphaFoldDB" id="A0A845HRH4"/>
<feature type="chain" id="PRO_5032674699" description="DUF3617 family protein" evidence="1">
    <location>
        <begin position="20"/>
        <end position="167"/>
    </location>
</feature>
<protein>
    <recommendedName>
        <fullName evidence="4">DUF3617 family protein</fullName>
    </recommendedName>
</protein>
<reference evidence="2 3" key="1">
    <citation type="submission" date="2019-12" db="EMBL/GenBank/DDBJ databases">
        <title>Novel species isolated from a subtropical stream in China.</title>
        <authorList>
            <person name="Lu H."/>
        </authorList>
    </citation>
    <scope>NUCLEOTIDE SEQUENCE [LARGE SCALE GENOMIC DNA]</scope>
    <source>
        <strain evidence="2 3">FT107W</strain>
    </source>
</reference>
<organism evidence="2 3">
    <name type="scientific">Duganella vulcania</name>
    <dbReference type="NCBI Taxonomy" id="2692166"/>
    <lineage>
        <taxon>Bacteria</taxon>
        <taxon>Pseudomonadati</taxon>
        <taxon>Pseudomonadota</taxon>
        <taxon>Betaproteobacteria</taxon>
        <taxon>Burkholderiales</taxon>
        <taxon>Oxalobacteraceae</taxon>
        <taxon>Telluria group</taxon>
        <taxon>Duganella</taxon>
    </lineage>
</organism>
<comment type="caution">
    <text evidence="2">The sequence shown here is derived from an EMBL/GenBank/DDBJ whole genome shotgun (WGS) entry which is preliminary data.</text>
</comment>
<dbReference type="Proteomes" id="UP000484875">
    <property type="component" value="Unassembled WGS sequence"/>
</dbReference>
<name>A0A845HRH4_9BURK</name>
<keyword evidence="3" id="KW-1185">Reference proteome</keyword>
<dbReference type="EMBL" id="WWCV01000063">
    <property type="protein sequence ID" value="MYN20105.1"/>
    <property type="molecule type" value="Genomic_DNA"/>
</dbReference>
<evidence type="ECO:0008006" key="4">
    <source>
        <dbReference type="Google" id="ProtNLM"/>
    </source>
</evidence>
<feature type="signal peptide" evidence="1">
    <location>
        <begin position="1"/>
        <end position="19"/>
    </location>
</feature>
<evidence type="ECO:0000313" key="3">
    <source>
        <dbReference type="Proteomes" id="UP000484875"/>
    </source>
</evidence>
<accession>A0A845HRH4</accession>
<evidence type="ECO:0000313" key="2">
    <source>
        <dbReference type="EMBL" id="MYN20105.1"/>
    </source>
</evidence>
<sequence>MKSLFVFLAAAAMAGPACGGEVARPRLDVLQWPRMSVRDFGCMLEQSLGHREPKFNCSLKKFKPVDNPCVSAYYDGVEFPPALVAKVHPLLSDIELTWEHGQLQSVSLDFKRKVDADSLRKAFGLDGTSAYPENIMSVDIQDCSRDGVCLLIQGFDHMGAGDVECDK</sequence>
<dbReference type="RefSeq" id="WP_161092467.1">
    <property type="nucleotide sequence ID" value="NZ_WWCV01000063.1"/>
</dbReference>
<evidence type="ECO:0000256" key="1">
    <source>
        <dbReference type="SAM" id="SignalP"/>
    </source>
</evidence>
<keyword evidence="1" id="KW-0732">Signal</keyword>
<proteinExistence type="predicted"/>
<gene>
    <name evidence="2" type="ORF">GTP81_25515</name>
</gene>